<dbReference type="Pfam" id="PF01553">
    <property type="entry name" value="Acyltransferase"/>
    <property type="match status" value="1"/>
</dbReference>
<evidence type="ECO:0000256" key="7">
    <source>
        <dbReference type="ARBA" id="ARBA00022679"/>
    </source>
</evidence>
<keyword evidence="8 9" id="KW-0012">Acyltransferase</keyword>
<evidence type="ECO:0000256" key="1">
    <source>
        <dbReference type="ARBA" id="ARBA00001141"/>
    </source>
</evidence>
<evidence type="ECO:0000259" key="11">
    <source>
        <dbReference type="SMART" id="SM00563"/>
    </source>
</evidence>
<gene>
    <name evidence="12" type="ORF">GCM10022277_02040</name>
</gene>
<evidence type="ECO:0000313" key="12">
    <source>
        <dbReference type="EMBL" id="GAA3911017.1"/>
    </source>
</evidence>
<dbReference type="PANTHER" id="PTHR10434:SF11">
    <property type="entry name" value="1-ACYL-SN-GLYCEROL-3-PHOSPHATE ACYLTRANSFERASE"/>
    <property type="match status" value="1"/>
</dbReference>
<comment type="pathway">
    <text evidence="2">Phospholipid metabolism; CDP-diacylglycerol biosynthesis; CDP-diacylglycerol from sn-glycerol 3-phosphate: step 2/3.</text>
</comment>
<dbReference type="SUPFAM" id="SSF69593">
    <property type="entry name" value="Glycerol-3-phosphate (1)-acyltransferase"/>
    <property type="match status" value="1"/>
</dbReference>
<evidence type="ECO:0000256" key="8">
    <source>
        <dbReference type="ARBA" id="ARBA00023315"/>
    </source>
</evidence>
<reference evidence="13" key="1">
    <citation type="journal article" date="2019" name="Int. J. Syst. Evol. Microbiol.">
        <title>The Global Catalogue of Microorganisms (GCM) 10K type strain sequencing project: providing services to taxonomists for standard genome sequencing and annotation.</title>
        <authorList>
            <consortium name="The Broad Institute Genomics Platform"/>
            <consortium name="The Broad Institute Genome Sequencing Center for Infectious Disease"/>
            <person name="Wu L."/>
            <person name="Ma J."/>
        </authorList>
    </citation>
    <scope>NUCLEOTIDE SEQUENCE [LARGE SCALE GENOMIC DNA]</scope>
    <source>
        <strain evidence="13">JCM 17551</strain>
    </source>
</reference>
<comment type="similarity">
    <text evidence="4 9">Belongs to the 1-acyl-sn-glycerol-3-phosphate acyltransferase family.</text>
</comment>
<evidence type="ECO:0000256" key="4">
    <source>
        <dbReference type="ARBA" id="ARBA00008655"/>
    </source>
</evidence>
<dbReference type="NCBIfam" id="TIGR00530">
    <property type="entry name" value="AGP_acyltrn"/>
    <property type="match status" value="1"/>
</dbReference>
<evidence type="ECO:0000313" key="13">
    <source>
        <dbReference type="Proteomes" id="UP001501565"/>
    </source>
</evidence>
<dbReference type="RefSeq" id="WP_344794549.1">
    <property type="nucleotide sequence ID" value="NZ_BAABBN010000003.1"/>
</dbReference>
<protein>
    <recommendedName>
        <fullName evidence="6 9">1-acyl-sn-glycerol-3-phosphate acyltransferase</fullName>
        <ecNumber evidence="5 9">2.3.1.51</ecNumber>
    </recommendedName>
</protein>
<evidence type="ECO:0000256" key="9">
    <source>
        <dbReference type="RuleBase" id="RU361267"/>
    </source>
</evidence>
<proteinExistence type="inferred from homology"/>
<dbReference type="PANTHER" id="PTHR10434">
    <property type="entry name" value="1-ACYL-SN-GLYCEROL-3-PHOSPHATE ACYLTRANSFERASE"/>
    <property type="match status" value="1"/>
</dbReference>
<keyword evidence="9" id="KW-0594">Phospholipid biosynthesis</keyword>
<keyword evidence="10" id="KW-0812">Transmembrane</keyword>
<evidence type="ECO:0000256" key="3">
    <source>
        <dbReference type="ARBA" id="ARBA00005189"/>
    </source>
</evidence>
<keyword evidence="13" id="KW-1185">Reference proteome</keyword>
<comment type="catalytic activity">
    <reaction evidence="1 9">
        <text>a 1-acyl-sn-glycero-3-phosphate + an acyl-CoA = a 1,2-diacyl-sn-glycero-3-phosphate + CoA</text>
        <dbReference type="Rhea" id="RHEA:19709"/>
        <dbReference type="ChEBI" id="CHEBI:57287"/>
        <dbReference type="ChEBI" id="CHEBI:57970"/>
        <dbReference type="ChEBI" id="CHEBI:58342"/>
        <dbReference type="ChEBI" id="CHEBI:58608"/>
        <dbReference type="EC" id="2.3.1.51"/>
    </reaction>
</comment>
<organism evidence="12 13">
    <name type="scientific">Litoribacillus peritrichatus</name>
    <dbReference type="NCBI Taxonomy" id="718191"/>
    <lineage>
        <taxon>Bacteria</taxon>
        <taxon>Pseudomonadati</taxon>
        <taxon>Pseudomonadota</taxon>
        <taxon>Gammaproteobacteria</taxon>
        <taxon>Oceanospirillales</taxon>
        <taxon>Oceanospirillaceae</taxon>
        <taxon>Litoribacillus</taxon>
    </lineage>
</organism>
<sequence>MLYTLRIILVTFYFLAIAAIGTLLCLLRPFHPDNTRIFALIYSKIGVKLLGIKLTVDKEVSNHIKETAVYVVNHQDNLDLFICGAAVPKRTVTMGKKSLKFLPLFGQLYWLAGNIFIDRNNKTSASATIEASTNALLNENTSIWVFAEGTRNRGQNMLPFKNGAFKMAIEAQVPIIPICVSSYSANLNLNQWQSGKAAIKTLPPISTQGLTAEDLETLKEKCWNEMMLTIENLDNELGIKTERRELVS</sequence>
<evidence type="ECO:0000256" key="6">
    <source>
        <dbReference type="ARBA" id="ARBA00016139"/>
    </source>
</evidence>
<keyword evidence="9" id="KW-0443">Lipid metabolism</keyword>
<evidence type="ECO:0000256" key="10">
    <source>
        <dbReference type="SAM" id="Phobius"/>
    </source>
</evidence>
<dbReference type="CDD" id="cd07989">
    <property type="entry name" value="LPLAT_AGPAT-like"/>
    <property type="match status" value="1"/>
</dbReference>
<name>A0ABP7LYH8_9GAMM</name>
<dbReference type="InterPro" id="IPR002123">
    <property type="entry name" value="Plipid/glycerol_acylTrfase"/>
</dbReference>
<keyword evidence="7 9" id="KW-0808">Transferase</keyword>
<dbReference type="EMBL" id="BAABBN010000003">
    <property type="protein sequence ID" value="GAA3911017.1"/>
    <property type="molecule type" value="Genomic_DNA"/>
</dbReference>
<feature type="transmembrane region" description="Helical" evidence="10">
    <location>
        <begin position="6"/>
        <end position="27"/>
    </location>
</feature>
<comment type="domain">
    <text evidence="9">The HXXXXD motif is essential for acyltransferase activity and may constitute the binding site for the phosphate moiety of the glycerol-3-phosphate.</text>
</comment>
<dbReference type="InterPro" id="IPR004552">
    <property type="entry name" value="AGP_acyltrans"/>
</dbReference>
<dbReference type="EC" id="2.3.1.51" evidence="5 9"/>
<keyword evidence="9" id="KW-0444">Lipid biosynthesis</keyword>
<dbReference type="SMART" id="SM00563">
    <property type="entry name" value="PlsC"/>
    <property type="match status" value="1"/>
</dbReference>
<keyword evidence="10" id="KW-1133">Transmembrane helix</keyword>
<dbReference type="Proteomes" id="UP001501565">
    <property type="component" value="Unassembled WGS sequence"/>
</dbReference>
<evidence type="ECO:0000256" key="5">
    <source>
        <dbReference type="ARBA" id="ARBA00013211"/>
    </source>
</evidence>
<comment type="caution">
    <text evidence="12">The sequence shown here is derived from an EMBL/GenBank/DDBJ whole genome shotgun (WGS) entry which is preliminary data.</text>
</comment>
<comment type="pathway">
    <text evidence="3">Lipid metabolism.</text>
</comment>
<keyword evidence="10" id="KW-0472">Membrane</keyword>
<accession>A0ABP7LYH8</accession>
<keyword evidence="9" id="KW-1208">Phospholipid metabolism</keyword>
<feature type="domain" description="Phospholipid/glycerol acyltransferase" evidence="11">
    <location>
        <begin position="68"/>
        <end position="183"/>
    </location>
</feature>
<evidence type="ECO:0000256" key="2">
    <source>
        <dbReference type="ARBA" id="ARBA00004728"/>
    </source>
</evidence>